<feature type="compositionally biased region" description="Low complexity" evidence="1">
    <location>
        <begin position="97"/>
        <end position="106"/>
    </location>
</feature>
<dbReference type="EMBL" id="UYRR01031090">
    <property type="protein sequence ID" value="VDK45519.1"/>
    <property type="molecule type" value="Genomic_DNA"/>
</dbReference>
<evidence type="ECO:0000256" key="1">
    <source>
        <dbReference type="SAM" id="MobiDB-lite"/>
    </source>
</evidence>
<keyword evidence="3" id="KW-1185">Reference proteome</keyword>
<accession>A0A3P6QAH4</accession>
<dbReference type="OrthoDB" id="546826at2759"/>
<proteinExistence type="predicted"/>
<name>A0A3P6QAH4_ANISI</name>
<dbReference type="InterPro" id="IPR036352">
    <property type="entry name" value="Semap_dom_sf"/>
</dbReference>
<dbReference type="SUPFAM" id="SSF101912">
    <property type="entry name" value="Sema domain"/>
    <property type="match status" value="1"/>
</dbReference>
<sequence length="862" mass="96967">MECNCDWDPDDVQWLDDVEQMRAVPSVTQFVGLSTSLWTHYMVIWLYLMVLTSDYTCFARSSALSEHNKFNAIQEIGDEDSHISYGDNNNDNRDSFHTSSSVQTSSESSTNNILLDFGVIPLIGVTSKQDLLAVSTTDTITVFQLSHDSVALKNVSLRNAFNSQQLYRIQLKPPCDFDLVEFKFLNQSSIFICDAVLCRRVFVQNIFLILGYDAIALRYVNANGEAAILKYDILTNTSQKPISPSQYANDISIINNQRTVTAFNRNGFSYFVGSANRPYEPLINSKINEEAELTSVQLTRICDRDATENLESRIDLALGCPHIALNGNALASAAEYDEVSDRLTVVFHSLTTAHGHDSLSSSESSDSICTYNMADINQKFEKIWNDCQNTTISASQDDCYSALDVKSLPNHCFIFTRLADGHAMTPCSRFGGNHQSPRAQNCDLHKLTSLAYRYENSPIPKSSHFRSIFRLPSDSAEILSLGHVQGDNAIFTLDANGRLHRIGHDLPTKTNTHLWSRYLLSQWRRFAFVADSKRNKIYYIENNQIKYVEVSCTGLYQNCDALERSKWSDPLGCLWCAKSNESGKTIARTDRCTDISITDICPPYIKHVNLSPESPHSTVVELYGDKFDRLQGMSVSVCNRSCPVKMVEHNRVSCLLSKKFEDTSSCVINAEGELGKHGPFALEYNHTRQRLRRKQADAASLQIPFDTMNGSITGHFLASSADCNAYIGHNGNGYLPRRFNPYEQLFSEIDPKLKVPLNDLIIGDEIGKDETETWNIYHDTNLSDSWFEYDNVMLVCWNEDPNRRPTFHELIDMMQDVVSQLRNGAPGNSLLTNHYERVSPRSAATTPIAYPKPIAAPVTTAL</sequence>
<dbReference type="Proteomes" id="UP000267096">
    <property type="component" value="Unassembled WGS sequence"/>
</dbReference>
<organism evidence="2 3">
    <name type="scientific">Anisakis simplex</name>
    <name type="common">Herring worm</name>
    <dbReference type="NCBI Taxonomy" id="6269"/>
    <lineage>
        <taxon>Eukaryota</taxon>
        <taxon>Metazoa</taxon>
        <taxon>Ecdysozoa</taxon>
        <taxon>Nematoda</taxon>
        <taxon>Chromadorea</taxon>
        <taxon>Rhabditida</taxon>
        <taxon>Spirurina</taxon>
        <taxon>Ascaridomorpha</taxon>
        <taxon>Ascaridoidea</taxon>
        <taxon>Anisakidae</taxon>
        <taxon>Anisakis</taxon>
        <taxon>Anisakis simplex complex</taxon>
    </lineage>
</organism>
<dbReference type="AlphaFoldDB" id="A0A3P6QAH4"/>
<evidence type="ECO:0000313" key="2">
    <source>
        <dbReference type="EMBL" id="VDK45519.1"/>
    </source>
</evidence>
<evidence type="ECO:0000313" key="3">
    <source>
        <dbReference type="Proteomes" id="UP000267096"/>
    </source>
</evidence>
<dbReference type="Gene3D" id="2.130.10.10">
    <property type="entry name" value="YVTN repeat-like/Quinoprotein amine dehydrogenase"/>
    <property type="match status" value="1"/>
</dbReference>
<reference evidence="2 3" key="1">
    <citation type="submission" date="2018-11" db="EMBL/GenBank/DDBJ databases">
        <authorList>
            <consortium name="Pathogen Informatics"/>
        </authorList>
    </citation>
    <scope>NUCLEOTIDE SEQUENCE [LARGE SCALE GENOMIC DNA]</scope>
</reference>
<protein>
    <submittedName>
        <fullName evidence="2">Uncharacterized protein</fullName>
    </submittedName>
</protein>
<feature type="region of interest" description="Disordered" evidence="1">
    <location>
        <begin position="81"/>
        <end position="106"/>
    </location>
</feature>
<gene>
    <name evidence="2" type="ORF">ASIM_LOCUS11648</name>
</gene>
<dbReference type="InterPro" id="IPR015943">
    <property type="entry name" value="WD40/YVTN_repeat-like_dom_sf"/>
</dbReference>